<accession>A0A8S5LGT5</accession>
<reference evidence="1" key="1">
    <citation type="journal article" date="2021" name="Proc. Natl. Acad. Sci. U.S.A.">
        <title>A Catalog of Tens of Thousands of Viruses from Human Metagenomes Reveals Hidden Associations with Chronic Diseases.</title>
        <authorList>
            <person name="Tisza M.J."/>
            <person name="Buck C.B."/>
        </authorList>
    </citation>
    <scope>NUCLEOTIDE SEQUENCE</scope>
    <source>
        <strain evidence="1">Cte0t5</strain>
    </source>
</reference>
<dbReference type="EMBL" id="BK014717">
    <property type="protein sequence ID" value="DAD69293.1"/>
    <property type="molecule type" value="Genomic_DNA"/>
</dbReference>
<name>A0A8S5LGT5_9CAUD</name>
<organism evidence="1">
    <name type="scientific">Myoviridae sp. cte0t5</name>
    <dbReference type="NCBI Taxonomy" id="2823549"/>
    <lineage>
        <taxon>Viruses</taxon>
        <taxon>Duplodnaviria</taxon>
        <taxon>Heunggongvirae</taxon>
        <taxon>Uroviricota</taxon>
        <taxon>Caudoviricetes</taxon>
    </lineage>
</organism>
<protein>
    <submittedName>
        <fullName evidence="1">YceG-like family protein</fullName>
    </submittedName>
</protein>
<sequence length="31" mass="3260">MAGTTLRSQGSPRFPAGPICAPRPYARILSS</sequence>
<evidence type="ECO:0000313" key="1">
    <source>
        <dbReference type="EMBL" id="DAD69293.1"/>
    </source>
</evidence>
<proteinExistence type="predicted"/>